<sequence length="493" mass="53231">MTEDKGMDEKFSVLSRVQLSVDEKAEIWAELEASLDDGKPAPVKRRAYRNWMMGLGSAAAVIAMAWGAWAMYGSTLHTVNFGTPVVHRAPKLFQMAVFDTDPATYTGGNKLYTISAKEPDLSSTSSHLLATNATWAKFSPDGKWVAVAIYHPASTIGQTSLWLISSDGTQKVKVLDANFRFGDWIPGTERFVYGTTQGQKLYLVQPNEKSQPYGVAAANNSQITDIRFSPNGKRLALVMSVDPPTRNNSAAGKWHDQVQIRDLATGKQTTLANSKSPDGYVLGPWSADSQSVFYWLDPQHAGSIMADGTQLMQGNLNGHSTSVAVTLADGHVQAADVIARTVSPFGRGSAAVQVGGRREAYMTKAIKLYQNGKLRDIPGQPNHVELSPVVTDDGAMIAFTAAPALKTDVTSESAYNAWLRQSTLNIYRTASDQVSIVQQAGTGIQTPTFTGDGKHVAYIKGNAVWTIGTAANEKPVKLAEFPSGTLELEDVQK</sequence>
<evidence type="ECO:0000313" key="3">
    <source>
        <dbReference type="Proteomes" id="UP001164803"/>
    </source>
</evidence>
<accession>A0ABY6Z669</accession>
<dbReference type="SUPFAM" id="SSF82171">
    <property type="entry name" value="DPP6 N-terminal domain-like"/>
    <property type="match status" value="1"/>
</dbReference>
<evidence type="ECO:0000313" key="2">
    <source>
        <dbReference type="EMBL" id="WAH37769.1"/>
    </source>
</evidence>
<protein>
    <submittedName>
        <fullName evidence="2">WD40 repeat domain-containing protein</fullName>
    </submittedName>
</protein>
<dbReference type="Proteomes" id="UP001164803">
    <property type="component" value="Chromosome"/>
</dbReference>
<keyword evidence="3" id="KW-1185">Reference proteome</keyword>
<dbReference type="EMBL" id="CP104064">
    <property type="protein sequence ID" value="WAH37769.1"/>
    <property type="molecule type" value="Genomic_DNA"/>
</dbReference>
<dbReference type="RefSeq" id="WP_268045293.1">
    <property type="nucleotide sequence ID" value="NZ_CP104064.1"/>
</dbReference>
<name>A0ABY6Z669_9BACL</name>
<reference evidence="2" key="1">
    <citation type="submission" date="2022-08" db="EMBL/GenBank/DDBJ databases">
        <title>Alicyclobacillus dauci DSM2870, complete genome.</title>
        <authorList>
            <person name="Wang Q."/>
            <person name="Cai R."/>
            <person name="Wang Z."/>
        </authorList>
    </citation>
    <scope>NUCLEOTIDE SEQUENCE</scope>
    <source>
        <strain evidence="2">DSM 28700</strain>
    </source>
</reference>
<dbReference type="InterPro" id="IPR011042">
    <property type="entry name" value="6-blade_b-propeller_TolB-like"/>
</dbReference>
<keyword evidence="1" id="KW-0812">Transmembrane</keyword>
<gene>
    <name evidence="2" type="ORF">NZD86_04500</name>
</gene>
<keyword evidence="1" id="KW-1133">Transmembrane helix</keyword>
<proteinExistence type="predicted"/>
<organism evidence="2 3">
    <name type="scientific">Alicyclobacillus dauci</name>
    <dbReference type="NCBI Taxonomy" id="1475485"/>
    <lineage>
        <taxon>Bacteria</taxon>
        <taxon>Bacillati</taxon>
        <taxon>Bacillota</taxon>
        <taxon>Bacilli</taxon>
        <taxon>Bacillales</taxon>
        <taxon>Alicyclobacillaceae</taxon>
        <taxon>Alicyclobacillus</taxon>
    </lineage>
</organism>
<feature type="transmembrane region" description="Helical" evidence="1">
    <location>
        <begin position="51"/>
        <end position="72"/>
    </location>
</feature>
<evidence type="ECO:0000256" key="1">
    <source>
        <dbReference type="SAM" id="Phobius"/>
    </source>
</evidence>
<dbReference type="Gene3D" id="2.120.10.30">
    <property type="entry name" value="TolB, C-terminal domain"/>
    <property type="match status" value="1"/>
</dbReference>
<keyword evidence="1" id="KW-0472">Membrane</keyword>